<feature type="transmembrane region" description="Helical" evidence="5">
    <location>
        <begin position="310"/>
        <end position="330"/>
    </location>
</feature>
<feature type="transmembrane region" description="Helical" evidence="5">
    <location>
        <begin position="244"/>
        <end position="260"/>
    </location>
</feature>
<dbReference type="Pfam" id="PF06580">
    <property type="entry name" value="His_kinase"/>
    <property type="match status" value="1"/>
</dbReference>
<keyword evidence="5" id="KW-0472">Membrane</keyword>
<evidence type="ECO:0000256" key="3">
    <source>
        <dbReference type="ARBA" id="ARBA00022777"/>
    </source>
</evidence>
<dbReference type="eggNOG" id="COG2972">
    <property type="taxonomic scope" value="Bacteria"/>
</dbReference>
<dbReference type="InterPro" id="IPR008979">
    <property type="entry name" value="Galactose-bd-like_sf"/>
</dbReference>
<dbReference type="InterPro" id="IPR011623">
    <property type="entry name" value="7TMR_DISM_rcpt_extracell_dom1"/>
</dbReference>
<dbReference type="Gene3D" id="3.30.565.10">
    <property type="entry name" value="Histidine kinase-like ATPase, C-terminal domain"/>
    <property type="match status" value="1"/>
</dbReference>
<dbReference type="Gene3D" id="2.60.120.260">
    <property type="entry name" value="Galactose-binding domain-like"/>
    <property type="match status" value="1"/>
</dbReference>
<keyword evidence="3" id="KW-0808">Transferase</keyword>
<dbReference type="PROSITE" id="PS50109">
    <property type="entry name" value="HIS_KIN"/>
    <property type="match status" value="1"/>
</dbReference>
<keyword evidence="4" id="KW-0902">Two-component regulatory system</keyword>
<dbReference type="InterPro" id="IPR036890">
    <property type="entry name" value="HATPase_C_sf"/>
</dbReference>
<dbReference type="OrthoDB" id="9809348at2"/>
<feature type="domain" description="Histidine kinase" evidence="6">
    <location>
        <begin position="473"/>
        <end position="640"/>
    </location>
</feature>
<dbReference type="InterPro" id="IPR050640">
    <property type="entry name" value="Bact_2-comp_sensor_kinase"/>
</dbReference>
<dbReference type="Pfam" id="PF07695">
    <property type="entry name" value="7TMR-DISM_7TM"/>
    <property type="match status" value="1"/>
</dbReference>
<dbReference type="InterPro" id="IPR004358">
    <property type="entry name" value="Sig_transdc_His_kin-like_C"/>
</dbReference>
<dbReference type="GO" id="GO:0016020">
    <property type="term" value="C:membrane"/>
    <property type="evidence" value="ECO:0007669"/>
    <property type="project" value="InterPro"/>
</dbReference>
<dbReference type="InterPro" id="IPR005467">
    <property type="entry name" value="His_kinase_dom"/>
</dbReference>
<dbReference type="AlphaFoldDB" id="H5Y2D5"/>
<dbReference type="STRING" id="768710.DesyoDRAFT_1321"/>
<feature type="transmembrane region" description="Helical" evidence="5">
    <location>
        <begin position="280"/>
        <end position="298"/>
    </location>
</feature>
<dbReference type="EMBL" id="CM001441">
    <property type="protein sequence ID" value="EHQ88483.1"/>
    <property type="molecule type" value="Genomic_DNA"/>
</dbReference>
<feature type="transmembrane region" description="Helical" evidence="5">
    <location>
        <begin position="211"/>
        <end position="237"/>
    </location>
</feature>
<evidence type="ECO:0000256" key="4">
    <source>
        <dbReference type="ARBA" id="ARBA00023012"/>
    </source>
</evidence>
<evidence type="ECO:0000313" key="7">
    <source>
        <dbReference type="EMBL" id="EHQ88483.1"/>
    </source>
</evidence>
<dbReference type="HOGENOM" id="CLU_011115_3_0_9"/>
<dbReference type="InterPro" id="IPR003594">
    <property type="entry name" value="HATPase_dom"/>
</dbReference>
<dbReference type="SUPFAM" id="SSF55874">
    <property type="entry name" value="ATPase domain of HSP90 chaperone/DNA topoisomerase II/histidine kinase"/>
    <property type="match status" value="1"/>
</dbReference>
<reference evidence="7 8" key="1">
    <citation type="submission" date="2011-11" db="EMBL/GenBank/DDBJ databases">
        <title>The Noncontiguous Finished genome of Desulfosporosinus youngiae DSM 17734.</title>
        <authorList>
            <consortium name="US DOE Joint Genome Institute (JGI-PGF)"/>
            <person name="Lucas S."/>
            <person name="Han J."/>
            <person name="Lapidus A."/>
            <person name="Cheng J.-F."/>
            <person name="Goodwin L."/>
            <person name="Pitluck S."/>
            <person name="Peters L."/>
            <person name="Ovchinnikova G."/>
            <person name="Lu M."/>
            <person name="Land M.L."/>
            <person name="Hauser L."/>
            <person name="Pester M."/>
            <person name="Spring S."/>
            <person name="Ollivier B."/>
            <person name="Rattei T."/>
            <person name="Klenk H.-P."/>
            <person name="Wagner M."/>
            <person name="Loy A."/>
            <person name="Woyke T.J."/>
        </authorList>
    </citation>
    <scope>NUCLEOTIDE SEQUENCE [LARGE SCALE GENOMIC DNA]</scope>
    <source>
        <strain evidence="7 8">DSM 17734</strain>
    </source>
</reference>
<feature type="transmembrane region" description="Helical" evidence="5">
    <location>
        <begin position="395"/>
        <end position="413"/>
    </location>
</feature>
<evidence type="ECO:0000256" key="5">
    <source>
        <dbReference type="SAM" id="Phobius"/>
    </source>
</evidence>
<dbReference type="SMART" id="SM00387">
    <property type="entry name" value="HATPase_c"/>
    <property type="match status" value="1"/>
</dbReference>
<evidence type="ECO:0000259" key="6">
    <source>
        <dbReference type="PROSITE" id="PS50109"/>
    </source>
</evidence>
<dbReference type="PRINTS" id="PR00344">
    <property type="entry name" value="BCTRLSENSOR"/>
</dbReference>
<comment type="catalytic activity">
    <reaction evidence="1">
        <text>ATP + protein L-histidine = ADP + protein N-phospho-L-histidine.</text>
        <dbReference type="EC" id="2.7.13.3"/>
    </reaction>
</comment>
<dbReference type="PANTHER" id="PTHR34220:SF7">
    <property type="entry name" value="SENSOR HISTIDINE KINASE YPDA"/>
    <property type="match status" value="1"/>
</dbReference>
<organism evidence="7 8">
    <name type="scientific">Desulfosporosinus youngiae DSM 17734</name>
    <dbReference type="NCBI Taxonomy" id="768710"/>
    <lineage>
        <taxon>Bacteria</taxon>
        <taxon>Bacillati</taxon>
        <taxon>Bacillota</taxon>
        <taxon>Clostridia</taxon>
        <taxon>Eubacteriales</taxon>
        <taxon>Desulfitobacteriaceae</taxon>
        <taxon>Desulfosporosinus</taxon>
    </lineage>
</organism>
<evidence type="ECO:0000256" key="1">
    <source>
        <dbReference type="ARBA" id="ARBA00000085"/>
    </source>
</evidence>
<keyword evidence="8" id="KW-1185">Reference proteome</keyword>
<accession>H5Y2D5</accession>
<dbReference type="Proteomes" id="UP000005104">
    <property type="component" value="Chromosome"/>
</dbReference>
<feature type="transmembrane region" description="Helical" evidence="5">
    <location>
        <begin position="336"/>
        <end position="357"/>
    </location>
</feature>
<feature type="transmembrane region" description="Helical" evidence="5">
    <location>
        <begin position="12"/>
        <end position="30"/>
    </location>
</feature>
<gene>
    <name evidence="7" type="ORF">DesyoDRAFT_1321</name>
</gene>
<protein>
    <recommendedName>
        <fullName evidence="2">histidine kinase</fullName>
        <ecNumber evidence="2">2.7.13.3</ecNumber>
    </recommendedName>
</protein>
<dbReference type="EC" id="2.7.13.3" evidence="2"/>
<keyword evidence="5" id="KW-1133">Transmembrane helix</keyword>
<dbReference type="SUPFAM" id="SSF49785">
    <property type="entry name" value="Galactose-binding domain-like"/>
    <property type="match status" value="1"/>
</dbReference>
<dbReference type="InterPro" id="IPR010559">
    <property type="entry name" value="Sig_transdc_His_kin_internal"/>
</dbReference>
<keyword evidence="3" id="KW-0418">Kinase</keyword>
<keyword evidence="5" id="KW-0812">Transmembrane</keyword>
<proteinExistence type="predicted"/>
<feature type="transmembrane region" description="Helical" evidence="5">
    <location>
        <begin position="364"/>
        <end position="383"/>
    </location>
</feature>
<dbReference type="Pfam" id="PF02518">
    <property type="entry name" value="HATPase_c"/>
    <property type="match status" value="1"/>
</dbReference>
<evidence type="ECO:0000313" key="8">
    <source>
        <dbReference type="Proteomes" id="UP000005104"/>
    </source>
</evidence>
<dbReference type="GO" id="GO:0000155">
    <property type="term" value="F:phosphorelay sensor kinase activity"/>
    <property type="evidence" value="ECO:0007669"/>
    <property type="project" value="InterPro"/>
</dbReference>
<dbReference type="PANTHER" id="PTHR34220">
    <property type="entry name" value="SENSOR HISTIDINE KINASE YPDA"/>
    <property type="match status" value="1"/>
</dbReference>
<evidence type="ECO:0000256" key="2">
    <source>
        <dbReference type="ARBA" id="ARBA00012438"/>
    </source>
</evidence>
<sequence>MDQRRIWKKTISNWRIIIVFFIISLMLFALSKMYSPVSGLVANGKVDLLRVDFAQNETIDLNGQWEFYWDRLLTSEDFMTEHVPKMDSFIKVPGSWNDKEAGIKPYPNHGVATYRLILTYPDSLKDPALSLKTVSAAYKLYADGQLITEVGKVSDKLSHFQADYKQLIVDLPNSPIELELIVQVANLNYIRGGLRDSLVFGSKQVLVQQKIFLSAIQLIIIGIVFGFGLYYFLLFLLQRMNKTALLFSILCFTTALRASVWGETPLMVLFPKLRIQDGVFIEYITIYSLLPLIILFVISLYPMDYHKKSLTLILLPNLFFGALLLAPAGFRASFNSYFTILMLLQMIYILCVLIQAVHRRRDNALLLFMVISVFNFTILADLVRYKGMGSINLSYMFLYGNFAVVMAMSFIQARQQASTQQKLILYNQNLIEADRLKDKIMATEMSFLQAQIKPHFLYNALSAIANVCEMDGKKAGKLIIDLALYLRKSLEFNHLDKMETIKKELEFIDTYFNIEQARFGLKIRLQKEIEIPLNDQILVLILQPLVENAVRHGVSKKPGGGTVRLRMNQIDEGINIEIKDDGVGIPREKLPNLLTNEGKGQGVGLLNIHHRLLRLYGRGLTISSEEGHGTCVRLLIPERRKER</sequence>
<name>H5Y2D5_9FIRM</name>